<accession>A0A3G7U068</accession>
<dbReference type="AlphaFoldDB" id="A0A3G7U068"/>
<proteinExistence type="predicted"/>
<evidence type="ECO:0000313" key="2">
    <source>
        <dbReference type="Proteomes" id="UP000268696"/>
    </source>
</evidence>
<reference evidence="1 2" key="1">
    <citation type="submission" date="2018-03" db="EMBL/GenBank/DDBJ databases">
        <title>Diversity of phytobeneficial traits revealed by whole-genome analysis of worldwide-isolated phenazine-producing Pseudomonas spp.</title>
        <authorList>
            <person name="Biessy A."/>
            <person name="Novinscak A."/>
            <person name="Blom J."/>
            <person name="Leger G."/>
            <person name="Thomashow L.S."/>
            <person name="Cazorla F.M."/>
            <person name="Josic D."/>
            <person name="Filion M."/>
        </authorList>
    </citation>
    <scope>NUCLEOTIDE SEQUENCE [LARGE SCALE GENOMIC DNA]</scope>
    <source>
        <strain evidence="1 2">30B</strain>
    </source>
</reference>
<evidence type="ECO:0000313" key="1">
    <source>
        <dbReference type="EMBL" id="AZE52737.1"/>
    </source>
</evidence>
<name>A0A3G7U068_9PSED</name>
<dbReference type="Proteomes" id="UP000268696">
    <property type="component" value="Chromosome"/>
</dbReference>
<gene>
    <name evidence="1" type="ORF">C4K03_0553</name>
</gene>
<sequence>MSAATYAPVQVKQKTFQTRLQALYKAAWSSLHLPPKTVGAVVDNLRAYGCKPRFIWLCSMWLKNDQSCMKVCA</sequence>
<protein>
    <submittedName>
        <fullName evidence="1">Uncharacterized protein</fullName>
    </submittedName>
</protein>
<organism evidence="1 2">
    <name type="scientific">Pseudomonas synxantha</name>
    <dbReference type="NCBI Taxonomy" id="47883"/>
    <lineage>
        <taxon>Bacteria</taxon>
        <taxon>Pseudomonadati</taxon>
        <taxon>Pseudomonadota</taxon>
        <taxon>Gammaproteobacteria</taxon>
        <taxon>Pseudomonadales</taxon>
        <taxon>Pseudomonadaceae</taxon>
        <taxon>Pseudomonas</taxon>
    </lineage>
</organism>
<dbReference type="EMBL" id="CP027754">
    <property type="protein sequence ID" value="AZE52737.1"/>
    <property type="molecule type" value="Genomic_DNA"/>
</dbReference>